<dbReference type="InterPro" id="IPR037523">
    <property type="entry name" value="VOC_core"/>
</dbReference>
<reference evidence="2" key="1">
    <citation type="submission" date="2022-05" db="EMBL/GenBank/DDBJ databases">
        <title>An RpoN-dependent PEP-CTERM gene is involved in floc formation of an Aquincola tertiaricarbonis strain.</title>
        <authorList>
            <person name="Qiu D."/>
            <person name="Xia M."/>
        </authorList>
    </citation>
    <scope>NUCLEOTIDE SEQUENCE</scope>
    <source>
        <strain evidence="2">RN12</strain>
    </source>
</reference>
<dbReference type="PROSITE" id="PS51819">
    <property type="entry name" value="VOC"/>
    <property type="match status" value="1"/>
</dbReference>
<dbReference type="CDD" id="cd07246">
    <property type="entry name" value="VOC_like"/>
    <property type="match status" value="1"/>
</dbReference>
<dbReference type="Gene3D" id="3.30.720.110">
    <property type="match status" value="1"/>
</dbReference>
<dbReference type="Gene3D" id="3.30.720.120">
    <property type="match status" value="1"/>
</dbReference>
<proteinExistence type="predicted"/>
<name>A0ABY4S5Y0_AQUTE</name>
<gene>
    <name evidence="2" type="ORF">MW290_24485</name>
</gene>
<dbReference type="Proteomes" id="UP001056201">
    <property type="component" value="Chromosome 2"/>
</dbReference>
<dbReference type="PANTHER" id="PTHR34109">
    <property type="entry name" value="BNAUNNG04460D PROTEIN-RELATED"/>
    <property type="match status" value="1"/>
</dbReference>
<evidence type="ECO:0000313" key="3">
    <source>
        <dbReference type="Proteomes" id="UP001056201"/>
    </source>
</evidence>
<protein>
    <submittedName>
        <fullName evidence="2">VOC family protein</fullName>
    </submittedName>
</protein>
<dbReference type="RefSeq" id="WP_250196957.1">
    <property type="nucleotide sequence ID" value="NZ_CP097636.1"/>
</dbReference>
<accession>A0ABY4S5Y0</accession>
<dbReference type="SUPFAM" id="SSF54593">
    <property type="entry name" value="Glyoxalase/Bleomycin resistance protein/Dihydroxybiphenyl dioxygenase"/>
    <property type="match status" value="1"/>
</dbReference>
<dbReference type="EMBL" id="CP097636">
    <property type="protein sequence ID" value="URI08737.1"/>
    <property type="molecule type" value="Genomic_DNA"/>
</dbReference>
<dbReference type="InterPro" id="IPR029068">
    <property type="entry name" value="Glyas_Bleomycin-R_OHBP_Dase"/>
</dbReference>
<feature type="domain" description="VOC" evidence="1">
    <location>
        <begin position="11"/>
        <end position="136"/>
    </location>
</feature>
<organism evidence="2 3">
    <name type="scientific">Aquincola tertiaricarbonis</name>
    <dbReference type="NCBI Taxonomy" id="391953"/>
    <lineage>
        <taxon>Bacteria</taxon>
        <taxon>Pseudomonadati</taxon>
        <taxon>Pseudomonadota</taxon>
        <taxon>Betaproteobacteria</taxon>
        <taxon>Burkholderiales</taxon>
        <taxon>Sphaerotilaceae</taxon>
        <taxon>Aquincola</taxon>
    </lineage>
</organism>
<dbReference type="Pfam" id="PF00903">
    <property type="entry name" value="Glyoxalase"/>
    <property type="match status" value="1"/>
</dbReference>
<evidence type="ECO:0000259" key="1">
    <source>
        <dbReference type="PROSITE" id="PS51819"/>
    </source>
</evidence>
<sequence length="157" mass="16938">MNAAVRKQPAGYHSATPYLTITGAPAAIDYYRQAFGAVEVMRLADPAGRILHAEVRVGDSIIMLHEDTPEWGTRSPKTLGGNTSSVLLYVDDVDATYAAAIAAGGQAAMPVQDQFYGDRTGSLFDPFGHRWILATHIEDVAPEEISRRAMAMFALGQ</sequence>
<evidence type="ECO:0000313" key="2">
    <source>
        <dbReference type="EMBL" id="URI08737.1"/>
    </source>
</evidence>
<dbReference type="InterPro" id="IPR004360">
    <property type="entry name" value="Glyas_Fos-R_dOase_dom"/>
</dbReference>
<keyword evidence="3" id="KW-1185">Reference proteome</keyword>
<dbReference type="PANTHER" id="PTHR34109:SF1">
    <property type="entry name" value="VOC DOMAIN-CONTAINING PROTEIN"/>
    <property type="match status" value="1"/>
</dbReference>